<dbReference type="CDD" id="cd03221">
    <property type="entry name" value="ABCF_EF-3"/>
    <property type="match status" value="2"/>
</dbReference>
<keyword evidence="1" id="KW-0547">Nucleotide-binding</keyword>
<comment type="caution">
    <text evidence="4">The sequence shown here is derived from an EMBL/GenBank/DDBJ whole genome shotgun (WGS) entry which is preliminary data.</text>
</comment>
<organism evidence="4 5">
    <name type="scientific">Oceanobacillus kapialis</name>
    <dbReference type="NCBI Taxonomy" id="481353"/>
    <lineage>
        <taxon>Bacteria</taxon>
        <taxon>Bacillati</taxon>
        <taxon>Bacillota</taxon>
        <taxon>Bacilli</taxon>
        <taxon>Bacillales</taxon>
        <taxon>Bacillaceae</taxon>
        <taxon>Oceanobacillus</taxon>
    </lineage>
</organism>
<evidence type="ECO:0000256" key="1">
    <source>
        <dbReference type="ARBA" id="ARBA00022741"/>
    </source>
</evidence>
<dbReference type="InterPro" id="IPR017871">
    <property type="entry name" value="ABC_transporter-like_CS"/>
</dbReference>
<protein>
    <submittedName>
        <fullName evidence="4">Ribosomal protection-like ABC-F family protein</fullName>
    </submittedName>
</protein>
<feature type="domain" description="ABC transporter" evidence="3">
    <location>
        <begin position="4"/>
        <end position="259"/>
    </location>
</feature>
<keyword evidence="5" id="KW-1185">Reference proteome</keyword>
<keyword evidence="2" id="KW-0067">ATP-binding</keyword>
<dbReference type="Gene3D" id="3.40.50.300">
    <property type="entry name" value="P-loop containing nucleotide triphosphate hydrolases"/>
    <property type="match status" value="2"/>
</dbReference>
<dbReference type="PANTHER" id="PTHR42855:SF2">
    <property type="entry name" value="DRUG RESISTANCE ABC TRANSPORTER,ATP-BINDING PROTEIN"/>
    <property type="match status" value="1"/>
</dbReference>
<dbReference type="Pfam" id="PF00005">
    <property type="entry name" value="ABC_tran"/>
    <property type="match status" value="2"/>
</dbReference>
<dbReference type="InterPro" id="IPR003439">
    <property type="entry name" value="ABC_transporter-like_ATP-bd"/>
</dbReference>
<dbReference type="PROSITE" id="PS50893">
    <property type="entry name" value="ABC_TRANSPORTER_2"/>
    <property type="match status" value="2"/>
</dbReference>
<accession>A0ABW5PVC0</accession>
<dbReference type="NCBIfam" id="NF000355">
    <property type="entry name" value="ribo_prot_ABC_F"/>
    <property type="match status" value="1"/>
</dbReference>
<dbReference type="SMART" id="SM00382">
    <property type="entry name" value="AAA"/>
    <property type="match status" value="2"/>
</dbReference>
<dbReference type="Proteomes" id="UP001597451">
    <property type="component" value="Unassembled WGS sequence"/>
</dbReference>
<evidence type="ECO:0000256" key="2">
    <source>
        <dbReference type="ARBA" id="ARBA00022840"/>
    </source>
</evidence>
<dbReference type="Pfam" id="PF12848">
    <property type="entry name" value="ABC_tran_Xtn"/>
    <property type="match status" value="1"/>
</dbReference>
<dbReference type="InterPro" id="IPR051309">
    <property type="entry name" value="ABCF_ATPase"/>
</dbReference>
<dbReference type="RefSeq" id="WP_379559910.1">
    <property type="nucleotide sequence ID" value="NZ_JBHUMX010000001.1"/>
</dbReference>
<dbReference type="PROSITE" id="PS00211">
    <property type="entry name" value="ABC_TRANSPORTER_1"/>
    <property type="match status" value="2"/>
</dbReference>
<dbReference type="SUPFAM" id="SSF52540">
    <property type="entry name" value="P-loop containing nucleoside triphosphate hydrolases"/>
    <property type="match status" value="2"/>
</dbReference>
<dbReference type="InterPro" id="IPR003593">
    <property type="entry name" value="AAA+_ATPase"/>
</dbReference>
<evidence type="ECO:0000313" key="4">
    <source>
        <dbReference type="EMBL" id="MFD2627293.1"/>
    </source>
</evidence>
<name>A0ABW5PVC0_9BACI</name>
<feature type="domain" description="ABC transporter" evidence="3">
    <location>
        <begin position="335"/>
        <end position="538"/>
    </location>
</feature>
<proteinExistence type="predicted"/>
<evidence type="ECO:0000313" key="5">
    <source>
        <dbReference type="Proteomes" id="UP001597451"/>
    </source>
</evidence>
<dbReference type="EMBL" id="JBHUMX010000001">
    <property type="protein sequence ID" value="MFD2627293.1"/>
    <property type="molecule type" value="Genomic_DNA"/>
</dbReference>
<reference evidence="5" key="1">
    <citation type="journal article" date="2019" name="Int. J. Syst. Evol. Microbiol.">
        <title>The Global Catalogue of Microorganisms (GCM) 10K type strain sequencing project: providing services to taxonomists for standard genome sequencing and annotation.</title>
        <authorList>
            <consortium name="The Broad Institute Genomics Platform"/>
            <consortium name="The Broad Institute Genome Sequencing Center for Infectious Disease"/>
            <person name="Wu L."/>
            <person name="Ma J."/>
        </authorList>
    </citation>
    <scope>NUCLEOTIDE SEQUENCE [LARGE SCALE GENOMIC DNA]</scope>
    <source>
        <strain evidence="5">TISTR 1858</strain>
    </source>
</reference>
<evidence type="ECO:0000259" key="3">
    <source>
        <dbReference type="PROSITE" id="PS50893"/>
    </source>
</evidence>
<dbReference type="PANTHER" id="PTHR42855">
    <property type="entry name" value="ABC TRANSPORTER ATP-BINDING SUBUNIT"/>
    <property type="match status" value="1"/>
</dbReference>
<sequence>MILCSLRNVTQVIGANTIFENINVEIKQNERIGLIGRNGEGKTSLLNLIAKKTDPESGVISWKKGLKTGLLKQIAVKDDAQTVQTLLYDVFEELNIVREKLNKLEQHMVEEKDTVKLERYMKSYGALLDQFQQDGGYEMDAKVRQVLNGLQIAELEDKKWAELSGGEKTKVGLAQLLLAAPELLLLDEPTNHLDFLAIEWLTTFIQKYEGTVLIVSHDRYFLDETITSILEMDQGELIKYHTNYSQFVKERESRLLREFQQYEDQQKKIRKMKETIKRLKEWANQANPPNDGLHRRAKSMEKALERLTLIKRPIIDQKKMNLDFEMEKRSGKEVIKLDNVSKQFGNKSLFQGLSLLVRFRDRVALIGENGAGKTTLLELIRGKEQADQGEVKQGSNLSIGYLSQHTLEMDADRTVLDEFREHVAVSEGEARGFLASFLFYGPSVFKRVKQLSGGERMRLRLAELVYQKHNLLLLDEPTNHLDIESKEVLEEALEQFEGTIITVSHDRYFLDRLFPVTYLLADQELTRFEGNYTFAREKWLERNEE</sequence>
<dbReference type="InterPro" id="IPR032781">
    <property type="entry name" value="ABC_tran_Xtn"/>
</dbReference>
<gene>
    <name evidence="4" type="primary">abc-f</name>
    <name evidence="4" type="ORF">ACFSUN_00645</name>
</gene>
<dbReference type="InterPro" id="IPR027417">
    <property type="entry name" value="P-loop_NTPase"/>
</dbReference>